<reference evidence="2 3" key="1">
    <citation type="submission" date="2018-06" db="EMBL/GenBank/DDBJ databases">
        <authorList>
            <consortium name="Pathogen Informatics"/>
            <person name="Doyle S."/>
        </authorList>
    </citation>
    <scope>NUCLEOTIDE SEQUENCE [LARGE SCALE GENOMIC DNA]</scope>
    <source>
        <strain evidence="2 3">NCTC8684</strain>
    </source>
</reference>
<organism evidence="2 3">
    <name type="scientific">Chromobacterium violaceum</name>
    <dbReference type="NCBI Taxonomy" id="536"/>
    <lineage>
        <taxon>Bacteria</taxon>
        <taxon>Pseudomonadati</taxon>
        <taxon>Pseudomonadota</taxon>
        <taxon>Betaproteobacteria</taxon>
        <taxon>Neisseriales</taxon>
        <taxon>Chromobacteriaceae</taxon>
        <taxon>Chromobacterium</taxon>
    </lineage>
</organism>
<dbReference type="Proteomes" id="UP000254029">
    <property type="component" value="Unassembled WGS sequence"/>
</dbReference>
<dbReference type="InterPro" id="IPR001173">
    <property type="entry name" value="Glyco_trans_2-like"/>
</dbReference>
<sequence length="223" mass="25208">MQLADNMGTYAAKLIGLSQARGEFVTCQDSDDWAHPEKIERQLAPLLQDEQLVCTVSNWVRMRSDGSFYSRMVYPLTRLNPSSPLFRRQRVVETTGAWDCVRTGADSEFLARLKLVFGPNAVKKINQPLVLGSHRPDSLMTASATGYSTSGVSRPRLAYWESWNRWHIHCLAAGRVPMMSLNRQDPAMSRPFVAPEALQICAQSIPAELYQKIIANYPLRHDR</sequence>
<proteinExistence type="predicted"/>
<keyword evidence="2" id="KW-0808">Transferase</keyword>
<dbReference type="Pfam" id="PF00535">
    <property type="entry name" value="Glycos_transf_2"/>
    <property type="match status" value="1"/>
</dbReference>
<feature type="domain" description="Glycosyltransferase 2-like" evidence="1">
    <location>
        <begin position="5"/>
        <end position="79"/>
    </location>
</feature>
<accession>A0AAX2MF66</accession>
<dbReference type="EMBL" id="UIGR01000003">
    <property type="protein sequence ID" value="SUY93150.1"/>
    <property type="molecule type" value="Genomic_DNA"/>
</dbReference>
<name>A0AAX2MF66_CHRVL</name>
<protein>
    <submittedName>
        <fullName evidence="2">Glycosyl transferase family 2</fullName>
    </submittedName>
</protein>
<dbReference type="CDD" id="cd00761">
    <property type="entry name" value="Glyco_tranf_GTA_type"/>
    <property type="match status" value="1"/>
</dbReference>
<gene>
    <name evidence="2" type="ORF">NCTC8684_04282</name>
</gene>
<dbReference type="InterPro" id="IPR029044">
    <property type="entry name" value="Nucleotide-diphossugar_trans"/>
</dbReference>
<dbReference type="Gene3D" id="3.90.550.10">
    <property type="entry name" value="Spore Coat Polysaccharide Biosynthesis Protein SpsA, Chain A"/>
    <property type="match status" value="1"/>
</dbReference>
<dbReference type="SUPFAM" id="SSF53448">
    <property type="entry name" value="Nucleotide-diphospho-sugar transferases"/>
    <property type="match status" value="1"/>
</dbReference>
<evidence type="ECO:0000313" key="2">
    <source>
        <dbReference type="EMBL" id="SUY93150.1"/>
    </source>
</evidence>
<comment type="caution">
    <text evidence="2">The sequence shown here is derived from an EMBL/GenBank/DDBJ whole genome shotgun (WGS) entry which is preliminary data.</text>
</comment>
<evidence type="ECO:0000313" key="3">
    <source>
        <dbReference type="Proteomes" id="UP000254029"/>
    </source>
</evidence>
<dbReference type="GO" id="GO:0016740">
    <property type="term" value="F:transferase activity"/>
    <property type="evidence" value="ECO:0007669"/>
    <property type="project" value="UniProtKB-KW"/>
</dbReference>
<evidence type="ECO:0000259" key="1">
    <source>
        <dbReference type="Pfam" id="PF00535"/>
    </source>
</evidence>
<dbReference type="AlphaFoldDB" id="A0AAX2MF66"/>